<organism evidence="1 2">
    <name type="scientific">Pseudogemmobacter faecipullorum</name>
    <dbReference type="NCBI Taxonomy" id="2755041"/>
    <lineage>
        <taxon>Bacteria</taxon>
        <taxon>Pseudomonadati</taxon>
        <taxon>Pseudomonadota</taxon>
        <taxon>Alphaproteobacteria</taxon>
        <taxon>Rhodobacterales</taxon>
        <taxon>Paracoccaceae</taxon>
        <taxon>Pseudogemmobacter</taxon>
    </lineage>
</organism>
<protein>
    <submittedName>
        <fullName evidence="1">UDP-2,4-diacetamido-2,4, 6-trideoxy-beta-L-altropyranose hydrolase</fullName>
        <ecNumber evidence="1">3.6.1.57</ecNumber>
    </submittedName>
</protein>
<evidence type="ECO:0000313" key="1">
    <source>
        <dbReference type="EMBL" id="MCB5411977.1"/>
    </source>
</evidence>
<sequence>MRQRVVFRVDASLAIGTGHVMRCLTLADALRMRGAECHFVTRDLPGHLGSLIAQRGFGVSLLPAPSGPASKGAPAHATWAGVSWEQDITETLAVISSANWLVVDHYAFGARWQQELCNRVGQIMVIDDLADRSHVAAVLLDQNLGSEATDYEGLLPKSCRLLTGPRYALLRPEFAAQREAALARRHNTRFRHLMITMGGTDPIDASSTVLRALKRADLPQGLRISVVMGSRAPALAAVREVAASMPLPTEVLVDVRDMATMMADADLAITAGGSTNWERCCLGLPGIVIETAENQARSVTAMIEAGVALGSGSLSEPNFADSLLEAVRQMQDTDFRTEISKRAASICAGNGAMLIADFLGEEQWK</sequence>
<reference evidence="1 2" key="1">
    <citation type="submission" date="2020-07" db="EMBL/GenBank/DDBJ databases">
        <title>Pseudogemmobacter sp. nov., isolated from poultry manure in Taiwan.</title>
        <authorList>
            <person name="Lin S.-Y."/>
            <person name="Tang Y.-S."/>
            <person name="Young C.-C."/>
        </authorList>
    </citation>
    <scope>NUCLEOTIDE SEQUENCE [LARGE SCALE GENOMIC DNA]</scope>
    <source>
        <strain evidence="1 2">CC-YST710</strain>
    </source>
</reference>
<dbReference type="Gene3D" id="3.40.50.11190">
    <property type="match status" value="1"/>
</dbReference>
<dbReference type="PANTHER" id="PTHR21015:SF22">
    <property type="entry name" value="GLYCOSYLTRANSFERASE"/>
    <property type="match status" value="1"/>
</dbReference>
<proteinExistence type="predicted"/>
<evidence type="ECO:0000313" key="2">
    <source>
        <dbReference type="Proteomes" id="UP001198571"/>
    </source>
</evidence>
<dbReference type="PANTHER" id="PTHR21015">
    <property type="entry name" value="UDP-N-ACETYLGLUCOSAMINE--N-ACETYLMURAMYL-(PENTAPEPTIDE) PYROPHOSPHORYL-UNDECAPRENOL N-ACETYLGLUCOSAMINE TRANSFERASE 1"/>
    <property type="match status" value="1"/>
</dbReference>
<comment type="caution">
    <text evidence="1">The sequence shown here is derived from an EMBL/GenBank/DDBJ whole genome shotgun (WGS) entry which is preliminary data.</text>
</comment>
<dbReference type="RefSeq" id="WP_226937408.1">
    <property type="nucleotide sequence ID" value="NZ_JACDXX010000024.1"/>
</dbReference>
<dbReference type="Gene3D" id="3.40.50.2000">
    <property type="entry name" value="Glycogen Phosphorylase B"/>
    <property type="match status" value="1"/>
</dbReference>
<dbReference type="GO" id="GO:0016787">
    <property type="term" value="F:hydrolase activity"/>
    <property type="evidence" value="ECO:0007669"/>
    <property type="project" value="UniProtKB-KW"/>
</dbReference>
<keyword evidence="1" id="KW-0378">Hydrolase</keyword>
<dbReference type="Proteomes" id="UP001198571">
    <property type="component" value="Unassembled WGS sequence"/>
</dbReference>
<dbReference type="NCBIfam" id="TIGR03590">
    <property type="entry name" value="PseG"/>
    <property type="match status" value="1"/>
</dbReference>
<name>A0ABS8CRF8_9RHOB</name>
<keyword evidence="2" id="KW-1185">Reference proteome</keyword>
<dbReference type="InterPro" id="IPR020023">
    <property type="entry name" value="PseG"/>
</dbReference>
<dbReference type="SUPFAM" id="SSF53756">
    <property type="entry name" value="UDP-Glycosyltransferase/glycogen phosphorylase"/>
    <property type="match status" value="1"/>
</dbReference>
<gene>
    <name evidence="1" type="primary">pseG</name>
    <name evidence="1" type="ORF">H0485_18480</name>
</gene>
<accession>A0ABS8CRF8</accession>
<dbReference type="EC" id="3.6.1.57" evidence="1"/>
<dbReference type="EMBL" id="JACDXX010000024">
    <property type="protein sequence ID" value="MCB5411977.1"/>
    <property type="molecule type" value="Genomic_DNA"/>
</dbReference>